<dbReference type="Proteomes" id="UP000016064">
    <property type="component" value="Unassembled WGS sequence"/>
</dbReference>
<accession>A0ABN0N000</accession>
<sequence>MMLDLRFSTDYYLRVLELAIRDNSRRLVYNKKLSLLEAWPIHKKLSKDQDESLVVLQRAIEELFSRSSISYAVSGRLLSIIDACLRQVMKQTHLFHKIFFYRSYLVNHSIVKKLLSLKNIIFLESQRPLNKIYSVASKTFKKKQNNFSCWEDFAHNVDIHDKSIDLGETVKEQLISEASSQVLMDALMIFLENQDQYFPLTLELLDQFLSEKSLPLHTLSESNYVFLSRVRDLYLLNNEDFQAVVGGIITESFQDILDNSLLGNQWISQHGRETIKEWRTIEQDHYQDSLLIQGFLSEVVRHVVIEHIRKLIKSTSDATPEQIGHMYSIRDRNPKLWVKMMRILFMRWLLDFDDEVHSNLKKKIQQYTPNPSFWQQLQHIFKKI</sequence>
<reference evidence="1 2" key="1">
    <citation type="submission" date="2013-07" db="EMBL/GenBank/DDBJ databases">
        <title>Isolation of a new Chlamydia species from the feral Sacred Ibis (Threskiornis aethiopicus): Chlamydia ibidis.</title>
        <authorList>
            <person name="Vorimore F."/>
            <person name="Hsia R.-C."/>
            <person name="Huot-Creasy H."/>
            <person name="Bastian S."/>
            <person name="Deruyter L."/>
            <person name="Passet A."/>
            <person name="Sachse K."/>
            <person name="Bavoil P."/>
            <person name="Myers G."/>
            <person name="Laroucau K."/>
        </authorList>
    </citation>
    <scope>NUCLEOTIDE SEQUENCE [LARGE SCALE GENOMIC DNA]</scope>
    <source>
        <strain evidence="1 2">10-1398/6</strain>
    </source>
</reference>
<dbReference type="RefSeq" id="WP_020370785.1">
    <property type="nucleotide sequence ID" value="NZ_APJW01000001.1"/>
</dbReference>
<comment type="caution">
    <text evidence="1">The sequence shown here is derived from an EMBL/GenBank/DDBJ whole genome shotgun (WGS) entry which is preliminary data.</text>
</comment>
<protein>
    <submittedName>
        <fullName evidence="1">Uncharacterized protein</fullName>
    </submittedName>
</protein>
<organism evidence="1 2">
    <name type="scientific">Chlamydia ibidis 10-1398/6</name>
    <dbReference type="NCBI Taxonomy" id="1046581"/>
    <lineage>
        <taxon>Bacteria</taxon>
        <taxon>Pseudomonadati</taxon>
        <taxon>Chlamydiota</taxon>
        <taxon>Chlamydiia</taxon>
        <taxon>Chlamydiales</taxon>
        <taxon>Chlamydiaceae</taxon>
        <taxon>Chlamydia/Chlamydophila group</taxon>
        <taxon>Chlamydia</taxon>
    </lineage>
</organism>
<keyword evidence="2" id="KW-1185">Reference proteome</keyword>
<name>A0ABN0N000_9CHLA</name>
<gene>
    <name evidence="1" type="ORF">H359_0136</name>
</gene>
<dbReference type="EMBL" id="APJW01000001">
    <property type="protein sequence ID" value="EQM62863.1"/>
    <property type="molecule type" value="Genomic_DNA"/>
</dbReference>
<evidence type="ECO:0000313" key="1">
    <source>
        <dbReference type="EMBL" id="EQM62863.1"/>
    </source>
</evidence>
<evidence type="ECO:0000313" key="2">
    <source>
        <dbReference type="Proteomes" id="UP000016064"/>
    </source>
</evidence>
<proteinExistence type="predicted"/>